<dbReference type="Gene3D" id="1.10.10.10">
    <property type="entry name" value="Winged helix-like DNA-binding domain superfamily/Winged helix DNA-binding domain"/>
    <property type="match status" value="1"/>
</dbReference>
<organism evidence="2 3">
    <name type="scientific">Actinomadura namibiensis</name>
    <dbReference type="NCBI Taxonomy" id="182080"/>
    <lineage>
        <taxon>Bacteria</taxon>
        <taxon>Bacillati</taxon>
        <taxon>Actinomycetota</taxon>
        <taxon>Actinomycetes</taxon>
        <taxon>Streptosporangiales</taxon>
        <taxon>Thermomonosporaceae</taxon>
        <taxon>Actinomadura</taxon>
    </lineage>
</organism>
<dbReference type="EMBL" id="JACJIA010000001">
    <property type="protein sequence ID" value="MBA8948747.1"/>
    <property type="molecule type" value="Genomic_DNA"/>
</dbReference>
<keyword evidence="2" id="KW-0238">DNA-binding</keyword>
<dbReference type="SMART" id="SM00347">
    <property type="entry name" value="HTH_MARR"/>
    <property type="match status" value="1"/>
</dbReference>
<dbReference type="InterPro" id="IPR000835">
    <property type="entry name" value="HTH_MarR-typ"/>
</dbReference>
<proteinExistence type="predicted"/>
<dbReference type="PROSITE" id="PS50995">
    <property type="entry name" value="HTH_MARR_2"/>
    <property type="match status" value="1"/>
</dbReference>
<comment type="caution">
    <text evidence="2">The sequence shown here is derived from an EMBL/GenBank/DDBJ whole genome shotgun (WGS) entry which is preliminary data.</text>
</comment>
<evidence type="ECO:0000313" key="3">
    <source>
        <dbReference type="Proteomes" id="UP000572680"/>
    </source>
</evidence>
<feature type="domain" description="HTH marR-type" evidence="1">
    <location>
        <begin position="1"/>
        <end position="129"/>
    </location>
</feature>
<sequence>MAAVLDGPAGTLASVWSGGHLNAPVPATQLRVLFVVERYGSINVTGVATELGALLSSASRLCGRLEATGLLERVPGPDRRAITLRLTPRGADLLADLRRVRRGALAEVLAGMDTDDRAALRLGLERFHEAVVRQRGEAPLGFSMPA</sequence>
<dbReference type="GO" id="GO:0006950">
    <property type="term" value="P:response to stress"/>
    <property type="evidence" value="ECO:0007669"/>
    <property type="project" value="TreeGrafter"/>
</dbReference>
<keyword evidence="3" id="KW-1185">Reference proteome</keyword>
<dbReference type="InterPro" id="IPR039422">
    <property type="entry name" value="MarR/SlyA-like"/>
</dbReference>
<dbReference type="GO" id="GO:0003677">
    <property type="term" value="F:DNA binding"/>
    <property type="evidence" value="ECO:0007669"/>
    <property type="project" value="UniProtKB-KW"/>
</dbReference>
<dbReference type="GO" id="GO:0003700">
    <property type="term" value="F:DNA-binding transcription factor activity"/>
    <property type="evidence" value="ECO:0007669"/>
    <property type="project" value="InterPro"/>
</dbReference>
<gene>
    <name evidence="2" type="ORF">HNR61_000345</name>
</gene>
<reference evidence="2 3" key="1">
    <citation type="submission" date="2020-08" db="EMBL/GenBank/DDBJ databases">
        <title>Genomic Encyclopedia of Type Strains, Phase IV (KMG-IV): sequencing the most valuable type-strain genomes for metagenomic binning, comparative biology and taxonomic classification.</title>
        <authorList>
            <person name="Goeker M."/>
        </authorList>
    </citation>
    <scope>NUCLEOTIDE SEQUENCE [LARGE SCALE GENOMIC DNA]</scope>
    <source>
        <strain evidence="2 3">DSM 44197</strain>
    </source>
</reference>
<dbReference type="PANTHER" id="PTHR33164:SF103">
    <property type="entry name" value="REGULATORY PROTEIN MARR"/>
    <property type="match status" value="1"/>
</dbReference>
<dbReference type="InterPro" id="IPR036390">
    <property type="entry name" value="WH_DNA-bd_sf"/>
</dbReference>
<dbReference type="PANTHER" id="PTHR33164">
    <property type="entry name" value="TRANSCRIPTIONAL REGULATOR, MARR FAMILY"/>
    <property type="match status" value="1"/>
</dbReference>
<dbReference type="AlphaFoldDB" id="A0A7W3QIZ8"/>
<dbReference type="InterPro" id="IPR036388">
    <property type="entry name" value="WH-like_DNA-bd_sf"/>
</dbReference>
<evidence type="ECO:0000313" key="2">
    <source>
        <dbReference type="EMBL" id="MBA8948747.1"/>
    </source>
</evidence>
<name>A0A7W3QIZ8_ACTNM</name>
<dbReference type="Pfam" id="PF12802">
    <property type="entry name" value="MarR_2"/>
    <property type="match status" value="1"/>
</dbReference>
<dbReference type="RefSeq" id="WP_246441918.1">
    <property type="nucleotide sequence ID" value="NZ_BAAALP010000006.1"/>
</dbReference>
<dbReference type="SUPFAM" id="SSF46785">
    <property type="entry name" value="Winged helix' DNA-binding domain"/>
    <property type="match status" value="1"/>
</dbReference>
<evidence type="ECO:0000259" key="1">
    <source>
        <dbReference type="PROSITE" id="PS50995"/>
    </source>
</evidence>
<protein>
    <submittedName>
        <fullName evidence="2">DNA-binding MarR family transcriptional regulator</fullName>
    </submittedName>
</protein>
<dbReference type="Proteomes" id="UP000572680">
    <property type="component" value="Unassembled WGS sequence"/>
</dbReference>
<accession>A0A7W3QIZ8</accession>